<organism evidence="4 5">
    <name type="scientific">Rhizobium gallicum</name>
    <dbReference type="NCBI Taxonomy" id="56730"/>
    <lineage>
        <taxon>Bacteria</taxon>
        <taxon>Pseudomonadati</taxon>
        <taxon>Pseudomonadota</taxon>
        <taxon>Alphaproteobacteria</taxon>
        <taxon>Hyphomicrobiales</taxon>
        <taxon>Rhizobiaceae</taxon>
        <taxon>Rhizobium/Agrobacterium group</taxon>
        <taxon>Rhizobium</taxon>
    </lineage>
</organism>
<dbReference type="Gene3D" id="2.40.420.20">
    <property type="match status" value="1"/>
</dbReference>
<feature type="chain" id="PRO_5009862602" evidence="3">
    <location>
        <begin position="22"/>
        <end position="370"/>
    </location>
</feature>
<evidence type="ECO:0000313" key="5">
    <source>
        <dbReference type="Proteomes" id="UP000184749"/>
    </source>
</evidence>
<evidence type="ECO:0000256" key="3">
    <source>
        <dbReference type="SAM" id="SignalP"/>
    </source>
</evidence>
<dbReference type="AlphaFoldDB" id="A0A1L5NSF2"/>
<protein>
    <submittedName>
        <fullName evidence="4">RND family efflux transporter protein</fullName>
    </submittedName>
</protein>
<keyword evidence="3" id="KW-0732">Signal</keyword>
<gene>
    <name evidence="4" type="ORF">IE4872_PD00300</name>
</gene>
<keyword evidence="2" id="KW-0175">Coiled coil</keyword>
<keyword evidence="4" id="KW-0614">Plasmid</keyword>
<proteinExistence type="inferred from homology"/>
<dbReference type="GO" id="GO:1990281">
    <property type="term" value="C:efflux pump complex"/>
    <property type="evidence" value="ECO:0007669"/>
    <property type="project" value="TreeGrafter"/>
</dbReference>
<geneLocation type="plasmid" evidence="5">
    <name>prgalie4872d</name>
</geneLocation>
<dbReference type="NCBIfam" id="TIGR01730">
    <property type="entry name" value="RND_mfp"/>
    <property type="match status" value="1"/>
</dbReference>
<dbReference type="Proteomes" id="UP000184749">
    <property type="component" value="Plasmid pRgalIE4872d"/>
</dbReference>
<accession>A0A1L5NSF2</accession>
<dbReference type="RefSeq" id="WP_074073001.1">
    <property type="nucleotide sequence ID" value="NZ_CP017105.1"/>
</dbReference>
<dbReference type="PANTHER" id="PTHR30469">
    <property type="entry name" value="MULTIDRUG RESISTANCE PROTEIN MDTA"/>
    <property type="match status" value="1"/>
</dbReference>
<evidence type="ECO:0000256" key="2">
    <source>
        <dbReference type="SAM" id="Coils"/>
    </source>
</evidence>
<dbReference type="Gene3D" id="1.10.287.470">
    <property type="entry name" value="Helix hairpin bin"/>
    <property type="match status" value="1"/>
</dbReference>
<dbReference type="GO" id="GO:0015562">
    <property type="term" value="F:efflux transmembrane transporter activity"/>
    <property type="evidence" value="ECO:0007669"/>
    <property type="project" value="TreeGrafter"/>
</dbReference>
<evidence type="ECO:0000313" key="4">
    <source>
        <dbReference type="EMBL" id="APO70835.1"/>
    </source>
</evidence>
<dbReference type="PANTHER" id="PTHR30469:SF18">
    <property type="entry name" value="RESISTANCE-NODULATION-CELL DIVISION (RND) EFFLUX MEMBRANE FUSION PROTEIN-RELATED"/>
    <property type="match status" value="1"/>
</dbReference>
<dbReference type="EMBL" id="CP017105">
    <property type="protein sequence ID" value="APO70835.1"/>
    <property type="molecule type" value="Genomic_DNA"/>
</dbReference>
<evidence type="ECO:0000256" key="1">
    <source>
        <dbReference type="ARBA" id="ARBA00009477"/>
    </source>
</evidence>
<feature type="coiled-coil region" evidence="2">
    <location>
        <begin position="147"/>
        <end position="174"/>
    </location>
</feature>
<dbReference type="SUPFAM" id="SSF111369">
    <property type="entry name" value="HlyD-like secretion proteins"/>
    <property type="match status" value="1"/>
</dbReference>
<feature type="signal peptide" evidence="3">
    <location>
        <begin position="1"/>
        <end position="21"/>
    </location>
</feature>
<dbReference type="Gene3D" id="2.40.50.100">
    <property type="match status" value="1"/>
</dbReference>
<comment type="similarity">
    <text evidence="1">Belongs to the membrane fusion protein (MFP) (TC 8.A.1) family.</text>
</comment>
<reference evidence="4 5" key="1">
    <citation type="submission" date="2016-09" db="EMBL/GenBank/DDBJ databases">
        <title>The complete genome sequences of Rhizobium gallicum, symbiovars gallicum and phaseoli, symbionts associated to common bean (Phaseolus vulgaris).</title>
        <authorList>
            <person name="Bustos P."/>
            <person name="Santamaria R.I."/>
            <person name="Perez-Carrascal O.M."/>
            <person name="Juarez S."/>
            <person name="Lozano L."/>
            <person name="Martinez-Flores I."/>
            <person name="Martinez-Romero E."/>
            <person name="Cevallos M."/>
            <person name="Romero D."/>
            <person name="Davila G."/>
            <person name="Gonzalez V."/>
        </authorList>
    </citation>
    <scope>NUCLEOTIDE SEQUENCE [LARGE SCALE GENOMIC DNA]</scope>
    <source>
        <strain evidence="4 5">IE4872</strain>
        <plasmid evidence="5">prgalie4872d</plasmid>
    </source>
</reference>
<dbReference type="Gene3D" id="2.40.30.170">
    <property type="match status" value="1"/>
</dbReference>
<dbReference type="InterPro" id="IPR006143">
    <property type="entry name" value="RND_pump_MFP"/>
</dbReference>
<name>A0A1L5NSF2_9HYPH</name>
<sequence length="370" mass="38744">MKKNVLLSSAALIVSAGVAAAAFLFWPTEKVAVAADPRAAVPFVSVTKARTPDTVARSFTGTIAARVQSDLGFRVPGKIVERLVDLGDEVQAGQPLMRIDETDLRLALTAKRNAVAAAQATFVQAQADEKRYAALVKNGLAATPQRYEQSKAALDTATAQLAAAEAEAKVAENEATYTLLLADADGTIVQTLGEPGQVVAAGQTVVRLAKAGAREALVWMPENLRPELGAIAHATVYGGDAEEKAVLRQMSAAADPQTRTYETRWVLEGTAAAAPLGATVTIKIPNKGAQSHAEVPIGALLDDGNRTGVWVVDTRSSSVHFREVKVEQLGEEDAILSNLKAGEEVVALGAHLLTDGANIRASVEKAEAAN</sequence>